<organism evidence="2 3">
    <name type="scientific">Pseudoxanthomonas winnipegensis</name>
    <dbReference type="NCBI Taxonomy" id="2480810"/>
    <lineage>
        <taxon>Bacteria</taxon>
        <taxon>Pseudomonadati</taxon>
        <taxon>Pseudomonadota</taxon>
        <taxon>Gammaproteobacteria</taxon>
        <taxon>Lysobacterales</taxon>
        <taxon>Lysobacteraceae</taxon>
        <taxon>Pseudoxanthomonas</taxon>
    </lineage>
</organism>
<proteinExistence type="predicted"/>
<dbReference type="EMBL" id="SHMC01000003">
    <property type="protein sequence ID" value="TAA25739.1"/>
    <property type="molecule type" value="Genomic_DNA"/>
</dbReference>
<evidence type="ECO:0000256" key="1">
    <source>
        <dbReference type="SAM" id="SignalP"/>
    </source>
</evidence>
<dbReference type="AlphaFoldDB" id="A0A4Q8LBL4"/>
<feature type="signal peptide" evidence="1">
    <location>
        <begin position="1"/>
        <end position="20"/>
    </location>
</feature>
<protein>
    <recommendedName>
        <fullName evidence="4">PBCV-specific basic adaptor domain-containing protein</fullName>
    </recommendedName>
</protein>
<dbReference type="OrthoDB" id="6692669at2"/>
<dbReference type="RefSeq" id="WP_130551359.1">
    <property type="nucleotide sequence ID" value="NZ_SHMC01000003.1"/>
</dbReference>
<dbReference type="Proteomes" id="UP000292627">
    <property type="component" value="Unassembled WGS sequence"/>
</dbReference>
<evidence type="ECO:0000313" key="3">
    <source>
        <dbReference type="Proteomes" id="UP000292627"/>
    </source>
</evidence>
<comment type="caution">
    <text evidence="2">The sequence shown here is derived from an EMBL/GenBank/DDBJ whole genome shotgun (WGS) entry which is preliminary data.</text>
</comment>
<evidence type="ECO:0000313" key="2">
    <source>
        <dbReference type="EMBL" id="TAA25739.1"/>
    </source>
</evidence>
<feature type="chain" id="PRO_5020286076" description="PBCV-specific basic adaptor domain-containing protein" evidence="1">
    <location>
        <begin position="21"/>
        <end position="106"/>
    </location>
</feature>
<keyword evidence="1" id="KW-0732">Signal</keyword>
<name>A0A4Q8LBL4_9GAMM</name>
<reference evidence="2 3" key="1">
    <citation type="submission" date="2019-02" db="EMBL/GenBank/DDBJ databases">
        <title>WGS of Pseudoxanthomonas species novum from clinical isolates.</title>
        <authorList>
            <person name="Bernier A.-M."/>
            <person name="Bernard K."/>
            <person name="Vachon A."/>
        </authorList>
    </citation>
    <scope>NUCLEOTIDE SEQUENCE [LARGE SCALE GENOMIC DNA]</scope>
    <source>
        <strain evidence="2 3">NML171200</strain>
    </source>
</reference>
<gene>
    <name evidence="2" type="ORF">EA660_09890</name>
</gene>
<evidence type="ECO:0008006" key="4">
    <source>
        <dbReference type="Google" id="ProtNLM"/>
    </source>
</evidence>
<sequence>MLKKVLLVLCAWGIASAVFANTPCSGSKGGVNHCAGGRFVCNDGSVSASKRICSGGGDAANALQFAPPVPAASGNCPCSTATFCTGPRGGRYCLTPSGRKSYIPRD</sequence>
<accession>A0A4Q8LBL4</accession>